<dbReference type="InterPro" id="IPR050426">
    <property type="entry name" value="Glycosyltransferase_28"/>
</dbReference>
<dbReference type="SUPFAM" id="SSF53756">
    <property type="entry name" value="UDP-Glycosyltransferase/glycogen phosphorylase"/>
    <property type="match status" value="2"/>
</dbReference>
<dbReference type="Gene3D" id="3.40.50.2000">
    <property type="entry name" value="Glycogen Phosphorylase B"/>
    <property type="match status" value="4"/>
</dbReference>
<dbReference type="GO" id="GO:0005975">
    <property type="term" value="P:carbohydrate metabolic process"/>
    <property type="evidence" value="ECO:0007669"/>
    <property type="project" value="InterPro"/>
</dbReference>
<feature type="compositionally biased region" description="Basic and acidic residues" evidence="2">
    <location>
        <begin position="730"/>
        <end position="742"/>
    </location>
</feature>
<evidence type="ECO:0000313" key="6">
    <source>
        <dbReference type="Proteomes" id="UP000650582"/>
    </source>
</evidence>
<dbReference type="Proteomes" id="UP000650582">
    <property type="component" value="Unassembled WGS sequence"/>
</dbReference>
<keyword evidence="1 5" id="KW-0808">Transferase</keyword>
<dbReference type="Pfam" id="PF06722">
    <property type="entry name" value="EryCIII-like_C"/>
    <property type="match status" value="2"/>
</dbReference>
<sequence length="1509" mass="163440">MNINIMIVGSRGDVQPYVPLGQQLQEYGHIVRISTHEMFRPLVKHAGLRFFSIGGDPSNLAEYMFLNAGSVSKSDNIKKGDVEKNQSMISEIMERCLLSCYEDDKVSGEEPGFAADLIISNPQTFAHIHCAEALGIPLHLSFRLEYLSPQSAVGIIERASVPWTYCISPTVIPKPADWMANIDISGFCFPNMTKGYDPPGELVEFIESGEPPIYIGFGSIFLENPENMTKSVLGGVSQAGVRAIIATSPEGLDEGMIKAAGDGVFMLTTDTPHDWLFERVSAVVHHGGTGTTAIGLKWGKPTVTVPFFGDQPWWAVQIARLGVGPPPIHPNRFTVEVLANAIRVAISPESREAARKLGDTIRAEHGPKNAVESIHRHLPLLNMRCDLDPNRVAVWYSPTHKLRLSAFAAQVLAEAGELDINKLELHRSREYETHIGPIDPVSGTILLGIKILNDFGRGVAQLPSEPGKGAAKMLSASTLGLQNTLQSAAEGMHNLPKVYGGEVRKHKKVTGIGSGFAQGGKEFALGLYDGFSDFFMEPVRGFKRGGVLGAIGGVGIGALNLTTKPTAGFMHAVSMPIEGTVREVKSLLNRQVGKDRIVTRYAQGVSAARGASEAERERVVRAFIERVSRGDSASTVNKEDKKGKGKAKLIACPTIATMIIPDDYDSKKALSEREDQSEYNRDSHMSSESDGKPRRSISASDFPQPPNHGELGPPRYEEATQGASYPRPLADVKSEIDPRRESLQSQTSMSSSVQEDEPSAEFRTAAMAASAAFQPDGRFQVSIDVPSGRLPKDYATPINEPGVDLVNFVNAPPMNVNIMIVGSRGDVQPYLALGKQLRRHGHTVRLTTHETFRQSVKDAGLRFFNIGGNPHELMSYMVRNPGLMPGFESLTNGDITRKQMMVAEMLERCWRSCYEPDDATEGSLSFAADAIISNPPTFAHIHCAEALGIPLLMSFTTNEAMPWCPTTAFPHPLVNVRSSQAEPRITNYLTYGLADAMTWQGLGHTINKFRRKRLGLPSLSVLSGSGIIERCGVPWTYCMSPALVPKPQDWVNHIDVVGFYFLDLATEYTPPDDLIKFLDAGEPPIYIGFGSIVVENPVEVTKIVLSAITESGVRAVISAGWGSLDNATLQDARNPNIFILGNVPHDWLFERVSAVVHHGGAGTAAIGLRCGKPTIVVPFFGDQPWWGDQVHARGAGPAPIPHKKLTTPALVGAIKSALSDETKAAAQRVGQMIRAENGVKNGVDSFHKHLPLLDMRCDLDPKRVAVWYSRSHKLRLSAFAAQVLAEKGILDVNKLELHRPREYITRVQPSDPISGTLGPTLGVVGDVLGGVGGLFTPRPEKGVIKLVRAAPEGVRGILEGLHHGMNNAPKIYGGSVRDPGKVTGFRSGIREGRKSVAMGFYDGLTDIVREPVDGFKKHGVIGGAGGLIIGLTNAVVKPTAGVIGLLSQPVEGTIQSVRSSMAKPAKERHATRYAQGVGAFKSSSEAEREAVVHAFEEKRSRSKGKQRAT</sequence>
<dbReference type="PANTHER" id="PTHR48050">
    <property type="entry name" value="STEROL 3-BETA-GLUCOSYLTRANSFERASE"/>
    <property type="match status" value="1"/>
</dbReference>
<feature type="domain" description="Erythromycin biosynthesis protein CIII-like C-terminal" evidence="4">
    <location>
        <begin position="1135"/>
        <end position="1229"/>
    </location>
</feature>
<protein>
    <submittedName>
        <fullName evidence="5">Glycosyltransferase family 1 protein</fullName>
    </submittedName>
</protein>
<dbReference type="InterPro" id="IPR010610">
    <property type="entry name" value="EryCIII-like_C"/>
</dbReference>
<dbReference type="FunFam" id="3.40.50.2000:FF:000009">
    <property type="entry name" value="Sterol 3-beta-glucosyltransferase UGT80A2"/>
    <property type="match status" value="2"/>
</dbReference>
<evidence type="ECO:0000259" key="3">
    <source>
        <dbReference type="Pfam" id="PF03033"/>
    </source>
</evidence>
<evidence type="ECO:0000259" key="4">
    <source>
        <dbReference type="Pfam" id="PF06722"/>
    </source>
</evidence>
<dbReference type="InterPro" id="IPR004276">
    <property type="entry name" value="GlycoTrans_28_N"/>
</dbReference>
<name>A0A8H7H291_9AGAM</name>
<feature type="region of interest" description="Disordered" evidence="2">
    <location>
        <begin position="670"/>
        <end position="763"/>
    </location>
</feature>
<evidence type="ECO:0000256" key="1">
    <source>
        <dbReference type="ARBA" id="ARBA00022679"/>
    </source>
</evidence>
<dbReference type="PANTHER" id="PTHR48050:SF13">
    <property type="entry name" value="STEROL 3-BETA-GLUCOSYLTRANSFERASE UGT80A2"/>
    <property type="match status" value="1"/>
</dbReference>
<feature type="compositionally biased region" description="Basic and acidic residues" evidence="2">
    <location>
        <begin position="670"/>
        <end position="693"/>
    </location>
</feature>
<accession>A0A8H7H291</accession>
<gene>
    <name evidence="5" type="ORF">RHS04_08893</name>
</gene>
<dbReference type="EMBL" id="JACYCC010000299">
    <property type="protein sequence ID" value="KAF8669442.1"/>
    <property type="molecule type" value="Genomic_DNA"/>
</dbReference>
<evidence type="ECO:0000256" key="2">
    <source>
        <dbReference type="SAM" id="MobiDB-lite"/>
    </source>
</evidence>
<feature type="compositionally biased region" description="Low complexity" evidence="2">
    <location>
        <begin position="743"/>
        <end position="753"/>
    </location>
</feature>
<dbReference type="GO" id="GO:0016906">
    <property type="term" value="F:sterol 3-beta-glucosyltransferase activity"/>
    <property type="evidence" value="ECO:0007669"/>
    <property type="project" value="UniProtKB-ARBA"/>
</dbReference>
<feature type="domain" description="Glycosyltransferase family 28 N-terminal" evidence="3">
    <location>
        <begin position="818"/>
        <end position="968"/>
    </location>
</feature>
<feature type="domain" description="Glycosyltransferase family 28 N-terminal" evidence="3">
    <location>
        <begin position="5"/>
        <end position="142"/>
    </location>
</feature>
<dbReference type="FunFam" id="3.40.50.2000:FF:000163">
    <property type="entry name" value="Sterol 3-beta-glucosyltransferase"/>
    <property type="match status" value="1"/>
</dbReference>
<reference evidence="5" key="1">
    <citation type="submission" date="2020-09" db="EMBL/GenBank/DDBJ databases">
        <title>Comparative genome analyses of four rice-infecting Rhizoctonia solani isolates reveal extensive enrichment of homogalacturonan modification genes.</title>
        <authorList>
            <person name="Lee D.-Y."/>
            <person name="Jeon J."/>
            <person name="Kim K.-T."/>
            <person name="Cheong K."/>
            <person name="Song H."/>
            <person name="Choi G."/>
            <person name="Ko J."/>
            <person name="Opiyo S.O."/>
            <person name="Zuo S."/>
            <person name="Madhav S."/>
            <person name="Lee Y.-H."/>
            <person name="Wang G.-L."/>
        </authorList>
    </citation>
    <scope>NUCLEOTIDE SEQUENCE</scope>
    <source>
        <strain evidence="5">AG1-IA YN-7</strain>
    </source>
</reference>
<organism evidence="5 6">
    <name type="scientific">Rhizoctonia solani</name>
    <dbReference type="NCBI Taxonomy" id="456999"/>
    <lineage>
        <taxon>Eukaryota</taxon>
        <taxon>Fungi</taxon>
        <taxon>Dikarya</taxon>
        <taxon>Basidiomycota</taxon>
        <taxon>Agaricomycotina</taxon>
        <taxon>Agaricomycetes</taxon>
        <taxon>Cantharellales</taxon>
        <taxon>Ceratobasidiaceae</taxon>
        <taxon>Rhizoctonia</taxon>
    </lineage>
</organism>
<comment type="caution">
    <text evidence="5">The sequence shown here is derived from an EMBL/GenBank/DDBJ whole genome shotgun (WGS) entry which is preliminary data.</text>
</comment>
<dbReference type="CDD" id="cd03784">
    <property type="entry name" value="GT1_Gtf-like"/>
    <property type="match status" value="2"/>
</dbReference>
<dbReference type="Pfam" id="PF03033">
    <property type="entry name" value="Glyco_transf_28"/>
    <property type="match status" value="2"/>
</dbReference>
<proteinExistence type="predicted"/>
<evidence type="ECO:0000313" key="5">
    <source>
        <dbReference type="EMBL" id="KAF8669442.1"/>
    </source>
</evidence>
<dbReference type="InterPro" id="IPR002213">
    <property type="entry name" value="UDP_glucos_trans"/>
</dbReference>
<feature type="domain" description="Erythromycin biosynthesis protein CIII-like C-terminal" evidence="4">
    <location>
        <begin position="272"/>
        <end position="373"/>
    </location>
</feature>